<dbReference type="Proteomes" id="UP000821865">
    <property type="component" value="Chromosome 2"/>
</dbReference>
<keyword evidence="2" id="KW-1185">Reference proteome</keyword>
<evidence type="ECO:0000313" key="1">
    <source>
        <dbReference type="EMBL" id="KAH7967544.1"/>
    </source>
</evidence>
<accession>A0ACB8DGY6</accession>
<evidence type="ECO:0000313" key="2">
    <source>
        <dbReference type="Proteomes" id="UP000821865"/>
    </source>
</evidence>
<name>A0ACB8DGY6_DERSI</name>
<sequence length="571" mass="62552">MAFLVTPIPATKELLISESFDCYDAFGHGTFQKRLMLLCALGAFLANSHALAFSLISRGVDYRCKQPLPYSNISAVASEELAEQLGRCLVYEDPAEPNNSRTVACREWEYDDERARTTVVSAWNLVCQRKLLVAGMSVVQNAGAAVFVVVAGYVADSVGRVPVLVAAALVLMVSGSASCLSSDYTTHAVLKFFSAGSSTLTLVFSAISLFEVTTHDNRPLHIAVSGTLGLLACDAWYFFTLQWSLRWELKLAVFILPATVLLPAYLTVYESPRWLVASGQYKRVERVVLTAADANRFPLPSAACLLDKLRADMTRTSGRRATIVEALLNGFSMRRRALIMCGSFFSNTFALYVIVYTNEQRGTPWQPYSAFFFNFTGYAIMHLFIRKVTMLTVIVTLFAALCVVQCLLILSVVAATESSVVIEALAQVQISLYYSGGIACFVYVLELFPTALRATAIGWAFAFGRLGAGCALLSLVLKNIGRENLALVAAEFLLLVSLLTLRSLPPATSIECTKMASRRTSLESKHNIERMKDTLEKRRAEGSRKSKSSSESSKTASASRSSRARRAKANK</sequence>
<reference evidence="1" key="1">
    <citation type="submission" date="2020-05" db="EMBL/GenBank/DDBJ databases">
        <title>Large-scale comparative analyses of tick genomes elucidate their genetic diversity and vector capacities.</title>
        <authorList>
            <person name="Jia N."/>
            <person name="Wang J."/>
            <person name="Shi W."/>
            <person name="Du L."/>
            <person name="Sun Y."/>
            <person name="Zhan W."/>
            <person name="Jiang J."/>
            <person name="Wang Q."/>
            <person name="Zhang B."/>
            <person name="Ji P."/>
            <person name="Sakyi L.B."/>
            <person name="Cui X."/>
            <person name="Yuan T."/>
            <person name="Jiang B."/>
            <person name="Yang W."/>
            <person name="Lam T.T.-Y."/>
            <person name="Chang Q."/>
            <person name="Ding S."/>
            <person name="Wang X."/>
            <person name="Zhu J."/>
            <person name="Ruan X."/>
            <person name="Zhao L."/>
            <person name="Wei J."/>
            <person name="Que T."/>
            <person name="Du C."/>
            <person name="Cheng J."/>
            <person name="Dai P."/>
            <person name="Han X."/>
            <person name="Huang E."/>
            <person name="Gao Y."/>
            <person name="Liu J."/>
            <person name="Shao H."/>
            <person name="Ye R."/>
            <person name="Li L."/>
            <person name="Wei W."/>
            <person name="Wang X."/>
            <person name="Wang C."/>
            <person name="Yang T."/>
            <person name="Huo Q."/>
            <person name="Li W."/>
            <person name="Guo W."/>
            <person name="Chen H."/>
            <person name="Zhou L."/>
            <person name="Ni X."/>
            <person name="Tian J."/>
            <person name="Zhou Y."/>
            <person name="Sheng Y."/>
            <person name="Liu T."/>
            <person name="Pan Y."/>
            <person name="Xia L."/>
            <person name="Li J."/>
            <person name="Zhao F."/>
            <person name="Cao W."/>
        </authorList>
    </citation>
    <scope>NUCLEOTIDE SEQUENCE</scope>
    <source>
        <strain evidence="1">Dsil-2018</strain>
    </source>
</reference>
<proteinExistence type="predicted"/>
<organism evidence="1 2">
    <name type="scientific">Dermacentor silvarum</name>
    <name type="common">Tick</name>
    <dbReference type="NCBI Taxonomy" id="543639"/>
    <lineage>
        <taxon>Eukaryota</taxon>
        <taxon>Metazoa</taxon>
        <taxon>Ecdysozoa</taxon>
        <taxon>Arthropoda</taxon>
        <taxon>Chelicerata</taxon>
        <taxon>Arachnida</taxon>
        <taxon>Acari</taxon>
        <taxon>Parasitiformes</taxon>
        <taxon>Ixodida</taxon>
        <taxon>Ixodoidea</taxon>
        <taxon>Ixodidae</taxon>
        <taxon>Rhipicephalinae</taxon>
        <taxon>Dermacentor</taxon>
    </lineage>
</organism>
<comment type="caution">
    <text evidence="1">The sequence shown here is derived from an EMBL/GenBank/DDBJ whole genome shotgun (WGS) entry which is preliminary data.</text>
</comment>
<dbReference type="EMBL" id="CM023471">
    <property type="protein sequence ID" value="KAH7967544.1"/>
    <property type="molecule type" value="Genomic_DNA"/>
</dbReference>
<protein>
    <submittedName>
        <fullName evidence="1">Uncharacterized protein</fullName>
    </submittedName>
</protein>
<gene>
    <name evidence="1" type="ORF">HPB49_025655</name>
</gene>